<dbReference type="GO" id="GO:0006355">
    <property type="term" value="P:regulation of DNA-templated transcription"/>
    <property type="evidence" value="ECO:0007669"/>
    <property type="project" value="UniProtKB-UniRule"/>
</dbReference>
<dbReference type="RefSeq" id="YP_009032606.1">
    <property type="nucleotide sequence ID" value="NC_024150.1"/>
</dbReference>
<evidence type="ECO:0000256" key="2">
    <source>
        <dbReference type="ARBA" id="ARBA00022562"/>
    </source>
</evidence>
<keyword evidence="4 12" id="KW-0547">Nucleotide-binding</keyword>
<keyword evidence="3 12" id="KW-1188">Viral release from host cell</keyword>
<dbReference type="Proteomes" id="UP000116231">
    <property type="component" value="Segment"/>
</dbReference>
<comment type="subcellular location">
    <subcellularLocation>
        <location evidence="12">Virion</location>
    </subcellularLocation>
    <subcellularLocation>
        <location evidence="12">Host nucleus</location>
        <location evidence="12">Host nucleoplasm</location>
    </subcellularLocation>
    <subcellularLocation>
        <location evidence="12">Host nucleus</location>
        <location evidence="12">Host nucleolus</location>
    </subcellularLocation>
    <text evidence="12">Located at a unique vertex of the capsid. Present in about 6-8 copies per virion.</text>
</comment>
<dbReference type="GO" id="GO:0003677">
    <property type="term" value="F:DNA binding"/>
    <property type="evidence" value="ECO:0007669"/>
    <property type="project" value="UniProtKB-UniRule"/>
</dbReference>
<keyword evidence="8 12" id="KW-0238">DNA-binding</keyword>
<dbReference type="GO" id="GO:0044196">
    <property type="term" value="C:host cell nucleolus"/>
    <property type="evidence" value="ECO:0007669"/>
    <property type="project" value="UniProtKB-SubCell"/>
</dbReference>
<comment type="induction">
    <text evidence="12">Expressed in the intermediate phase of the viral replicative cycle.</text>
</comment>
<accession>A0A059XN63</accession>
<evidence type="ECO:0000256" key="5">
    <source>
        <dbReference type="ARBA" id="ARBA00022840"/>
    </source>
</evidence>
<dbReference type="GO" id="GO:0006351">
    <property type="term" value="P:DNA-templated transcription"/>
    <property type="evidence" value="ECO:0007669"/>
    <property type="project" value="UniProtKB-UniRule"/>
</dbReference>
<evidence type="ECO:0000256" key="10">
    <source>
        <dbReference type="ARBA" id="ARBA00023163"/>
    </source>
</evidence>
<protein>
    <recommendedName>
        <fullName evidence="12">Packaging protein 1</fullName>
    </recommendedName>
    <alternativeName>
        <fullName evidence="12">Packaging protein IVa2</fullName>
    </alternativeName>
</protein>
<keyword evidence="9 12" id="KW-0010">Activator</keyword>
<evidence type="ECO:0000256" key="6">
    <source>
        <dbReference type="ARBA" id="ARBA00022844"/>
    </source>
</evidence>
<evidence type="ECO:0000256" key="8">
    <source>
        <dbReference type="ARBA" id="ARBA00023125"/>
    </source>
</evidence>
<proteinExistence type="evidence at transcript level"/>
<reference evidence="14 15" key="1">
    <citation type="journal article" date="2015" name="Infect. Genet. Evol.">
        <title>Phylogenomic characterization of California sea lion adenovirus-1.</title>
        <authorList>
            <person name="Cortes-Hinojosa G."/>
            <person name="Gulland F.M."/>
            <person name="Goldstein T."/>
            <person name="Venn-Watson S."/>
            <person name="Rivera R."/>
            <person name="Waltzek T.B."/>
            <person name="Salemi M."/>
            <person name="Wellehan J.F.Jr."/>
        </authorList>
    </citation>
    <scope>NUCLEOTIDE SEQUENCE [LARGE SCALE GENOMIC DNA]</scope>
    <source>
        <strain evidence="14">Zc11-030</strain>
    </source>
</reference>
<evidence type="ECO:0000313" key="15">
    <source>
        <dbReference type="Proteomes" id="UP000116231"/>
    </source>
</evidence>
<feature type="binding site" evidence="12">
    <location>
        <begin position="170"/>
        <end position="177"/>
    </location>
    <ligand>
        <name>ATP</name>
        <dbReference type="ChEBI" id="CHEBI:30616"/>
    </ligand>
</feature>
<feature type="region of interest" description="DNA-binding" evidence="12">
    <location>
        <begin position="439"/>
        <end position="447"/>
    </location>
</feature>
<keyword evidence="2 12" id="KW-1048">Host nucleus</keyword>
<dbReference type="OrthoDB" id="5048at10239"/>
<dbReference type="GO" id="GO:0039708">
    <property type="term" value="P:nuclear capsid assembly"/>
    <property type="evidence" value="ECO:0007669"/>
    <property type="project" value="UniProtKB-UniRule"/>
</dbReference>
<comment type="subunit">
    <text evidence="12">Homodimer. Part of a genome packaging complex composed of packaging proteins 1, 2 and 3; this complex specifically binds to the packaging sequence on the left end of viral genomic DNA and performs packaging of the viral genome. Interacts with protein 33K.</text>
</comment>
<gene>
    <name evidence="12" type="primary">IVa2</name>
</gene>
<evidence type="ECO:0000256" key="3">
    <source>
        <dbReference type="ARBA" id="ARBA00022612"/>
    </source>
</evidence>
<keyword evidence="5 12" id="KW-0067">ATP-binding</keyword>
<name>A0A059XN63_9ADEN</name>
<keyword evidence="15" id="KW-1185">Reference proteome</keyword>
<evidence type="ECO:0000256" key="4">
    <source>
        <dbReference type="ARBA" id="ARBA00022741"/>
    </source>
</evidence>
<evidence type="ECO:0000313" key="14">
    <source>
        <dbReference type="EMBL" id="AIA22347.1"/>
    </source>
</evidence>
<comment type="similarity">
    <text evidence="12">Belongs to the adenoviridae packaging protein 1 family.</text>
</comment>
<evidence type="ECO:0000256" key="11">
    <source>
        <dbReference type="ARBA" id="ARBA00023219"/>
    </source>
</evidence>
<dbReference type="GO" id="GO:0005524">
    <property type="term" value="F:ATP binding"/>
    <property type="evidence" value="ECO:0007669"/>
    <property type="project" value="UniProtKB-UniRule"/>
</dbReference>
<keyword evidence="1 12" id="KW-0597">Phosphoprotein</keyword>
<keyword evidence="11 12" id="KW-0231">Viral genome packaging</keyword>
<dbReference type="GO" id="GO:0098035">
    <property type="term" value="P:viral DNA genome packaging via site-specific sequence recognition"/>
    <property type="evidence" value="ECO:0007669"/>
    <property type="project" value="UniProtKB-UniRule"/>
</dbReference>
<evidence type="ECO:0000256" key="12">
    <source>
        <dbReference type="HAMAP-Rule" id="MF_04057"/>
    </source>
</evidence>
<dbReference type="InterPro" id="IPR003389">
    <property type="entry name" value="Adeno_IVa2"/>
</dbReference>
<feature type="region of interest" description="Disordered" evidence="13">
    <location>
        <begin position="1"/>
        <end position="26"/>
    </location>
</feature>
<feature type="region of interest" description="Disordered" evidence="13">
    <location>
        <begin position="46"/>
        <end position="70"/>
    </location>
</feature>
<evidence type="ECO:0000256" key="13">
    <source>
        <dbReference type="SAM" id="MobiDB-lite"/>
    </source>
</evidence>
<dbReference type="SUPFAM" id="SSF52540">
    <property type="entry name" value="P-loop containing nucleoside triphosphate hydrolases"/>
    <property type="match status" value="1"/>
</dbReference>
<evidence type="ECO:0000256" key="9">
    <source>
        <dbReference type="ARBA" id="ARBA00023159"/>
    </source>
</evidence>
<sequence>MLEKGRKRSLCNQQAQPAKDFSEQSKSCSAIYSDRNNFNQNFETMERHDTSGIRPSSPNPILKQPSKSSKKRNLLDGIAMEQLKEIWDQSQVLADTIKNMPYSEGLKPLLNFESFEDLLSLGGDSLLLSLIEFDDKLRQCLNSSMKFLNSDGTCKSLNFELQPVIGVIYGPTGCGKSQLLRNLLSSHLINPQPETIFFVAPNIDMIPPQEMLAWETQIYEGNYNQGPEGTYIPRSGTLTPKFIKLPYTELLQEYNYDVSHPNNIFASAAKNGPIAIILDECMEDIGDGHPVSKFFHAFPSKLHDKYPKCTGYTLLVVLHNMNPRRDLGGNISNLKIQAKMHIMSPKMQPGQINRFINSYTKGLPTAISLLLKDIFNFNNLHSKYDWIIYQTTPPHDSLQWMYMHPSEGLMPMYLNVQSLLYSVLEKIHKVLSDRKRWNKYYQEKRNK</sequence>
<dbReference type="EMBL" id="KJ563221">
    <property type="protein sequence ID" value="AIA22347.1"/>
    <property type="molecule type" value="Genomic_DNA"/>
</dbReference>
<dbReference type="KEGG" id="vg:19488608"/>
<dbReference type="InterPro" id="IPR027417">
    <property type="entry name" value="P-loop_NTPase"/>
</dbReference>
<organism evidence="14 15">
    <name type="scientific">California sea lion adenovirus 1</name>
    <dbReference type="NCBI Taxonomy" id="943083"/>
    <lineage>
        <taxon>Viruses</taxon>
        <taxon>Varidnaviria</taxon>
        <taxon>Bamfordvirae</taxon>
        <taxon>Preplasmiviricota</taxon>
        <taxon>Polisuviricotina</taxon>
        <taxon>Pharingeaviricetes</taxon>
        <taxon>Rowavirales</taxon>
        <taxon>Adenoviridae</taxon>
        <taxon>Mastadenovirus</taxon>
        <taxon>Mastadenovirus otariidae</taxon>
        <taxon>Sea lion mastadenovirus A</taxon>
    </lineage>
</organism>
<evidence type="ECO:0000256" key="7">
    <source>
        <dbReference type="ARBA" id="ARBA00023015"/>
    </source>
</evidence>
<comment type="function">
    <text evidence="12">Component of the packaging machinery which encapsidates the viral DNA into preformed capsids and transcriptional activator of the viral major late promoter (MLP). Binds, along with packaging proteins 2 and 3, to the specific packaging sequence on the left end of viral genomic DNA and displays ATPase activity thereby providing the power stroke of the packaging machinery. The activity of packaging protein IVa2 is stimulated by protein 33K which acts as a terminase. May be the protein that pumps DNA into the capsid powered by ATP hydrolysis. Specifically binds to the 5'-CG-3' nucleotides of the repeats making up the packaging sequence. Component of the DEF-A and DEF-B transcription factors that bind downstream elements of the major late promoter (MLP), and stimulate transcription from the MLP after initiation of viral DNA replication. DEF-A is a heterodimer packaging proteins 1 and 2 and DEF-B is a homodimer of packaging protein 1.</text>
</comment>
<keyword evidence="7 12" id="KW-0805">Transcription regulation</keyword>
<dbReference type="Pfam" id="PF02456">
    <property type="entry name" value="Adeno_IVa2"/>
    <property type="match status" value="1"/>
</dbReference>
<keyword evidence="6 12" id="KW-0946">Virion</keyword>
<dbReference type="GO" id="GO:0019083">
    <property type="term" value="P:viral transcription"/>
    <property type="evidence" value="ECO:0007669"/>
    <property type="project" value="UniProtKB-UniRule"/>
</dbReference>
<dbReference type="GO" id="GO:0044423">
    <property type="term" value="C:virion component"/>
    <property type="evidence" value="ECO:0007669"/>
    <property type="project" value="UniProtKB-UniRule"/>
</dbReference>
<evidence type="ECO:0000256" key="1">
    <source>
        <dbReference type="ARBA" id="ARBA00022553"/>
    </source>
</evidence>
<dbReference type="GO" id="GO:0019076">
    <property type="term" value="P:viral release from host cell"/>
    <property type="evidence" value="ECO:0007669"/>
    <property type="project" value="UniProtKB-UniRule"/>
</dbReference>
<keyword evidence="10 12" id="KW-0804">Transcription</keyword>
<dbReference type="GO" id="GO:0044095">
    <property type="term" value="C:host cell nucleoplasm"/>
    <property type="evidence" value="ECO:0007669"/>
    <property type="project" value="UniProtKB-SubCell"/>
</dbReference>
<dbReference type="HAMAP" id="MF_04057">
    <property type="entry name" value="ADV_PKG1"/>
    <property type="match status" value="1"/>
</dbReference>